<organism evidence="2 3">
    <name type="scientific">Rhizophagus irregularis (strain DAOM 197198w)</name>
    <name type="common">Glomus intraradices</name>
    <dbReference type="NCBI Taxonomy" id="1432141"/>
    <lineage>
        <taxon>Eukaryota</taxon>
        <taxon>Fungi</taxon>
        <taxon>Fungi incertae sedis</taxon>
        <taxon>Mucoromycota</taxon>
        <taxon>Glomeromycotina</taxon>
        <taxon>Glomeromycetes</taxon>
        <taxon>Glomerales</taxon>
        <taxon>Glomeraceae</taxon>
        <taxon>Rhizophagus</taxon>
    </lineage>
</organism>
<dbReference type="SUPFAM" id="SSF53098">
    <property type="entry name" value="Ribonuclease H-like"/>
    <property type="match status" value="1"/>
</dbReference>
<name>A0A015LEZ4_RHIIW</name>
<reference evidence="2 3" key="1">
    <citation type="submission" date="2014-02" db="EMBL/GenBank/DDBJ databases">
        <title>Single nucleus genome sequencing reveals high similarity among nuclei of an endomycorrhizal fungus.</title>
        <authorList>
            <person name="Lin K."/>
            <person name="Geurts R."/>
            <person name="Zhang Z."/>
            <person name="Limpens E."/>
            <person name="Saunders D.G."/>
            <person name="Mu D."/>
            <person name="Pang E."/>
            <person name="Cao H."/>
            <person name="Cha H."/>
            <person name="Lin T."/>
            <person name="Zhou Q."/>
            <person name="Shang Y."/>
            <person name="Li Y."/>
            <person name="Ivanov S."/>
            <person name="Sharma T."/>
            <person name="Velzen R.V."/>
            <person name="Ruijter N.D."/>
            <person name="Aanen D.K."/>
            <person name="Win J."/>
            <person name="Kamoun S."/>
            <person name="Bisseling T."/>
            <person name="Huang S."/>
        </authorList>
    </citation>
    <scope>NUCLEOTIDE SEQUENCE [LARGE SCALE GENOMIC DNA]</scope>
    <source>
        <strain evidence="3">DAOM197198w</strain>
    </source>
</reference>
<comment type="caution">
    <text evidence="2">The sequence shown here is derived from an EMBL/GenBank/DDBJ whole genome shotgun (WGS) entry which is preliminary data.</text>
</comment>
<evidence type="ECO:0000313" key="3">
    <source>
        <dbReference type="Proteomes" id="UP000022910"/>
    </source>
</evidence>
<evidence type="ECO:0000259" key="1">
    <source>
        <dbReference type="Pfam" id="PF05699"/>
    </source>
</evidence>
<dbReference type="InterPro" id="IPR008906">
    <property type="entry name" value="HATC_C_dom"/>
</dbReference>
<dbReference type="Pfam" id="PF05699">
    <property type="entry name" value="Dimer_Tnp_hAT"/>
    <property type="match status" value="1"/>
</dbReference>
<dbReference type="PANTHER" id="PTHR47611">
    <property type="entry name" value="HAT DIMERISATION DOMAIN, C-TERMINAL"/>
    <property type="match status" value="1"/>
</dbReference>
<dbReference type="OMA" id="TIRAIMC"/>
<feature type="domain" description="HAT C-terminal dimerisation" evidence="1">
    <location>
        <begin position="1"/>
        <end position="48"/>
    </location>
</feature>
<dbReference type="HOGENOM" id="CLU_009123_17_3_1"/>
<evidence type="ECO:0000313" key="2">
    <source>
        <dbReference type="EMBL" id="EXX53408.1"/>
    </source>
</evidence>
<accession>A0A015LEZ4</accession>
<protein>
    <recommendedName>
        <fullName evidence="1">HAT C-terminal dimerisation domain-containing protein</fullName>
    </recommendedName>
</protein>
<sequence>MAKDYLGIPATSVPSERVFSSAADVVTSDRARLAPETIRAIMCLKHWYRSGILD</sequence>
<dbReference type="PANTHER" id="PTHR47611:SF1">
    <property type="entry name" value="CCHC-TYPE DOMAIN-CONTAINING PROTEIN"/>
    <property type="match status" value="1"/>
</dbReference>
<dbReference type="AlphaFoldDB" id="A0A015LEZ4"/>
<keyword evidence="3" id="KW-1185">Reference proteome</keyword>
<dbReference type="Proteomes" id="UP000022910">
    <property type="component" value="Unassembled WGS sequence"/>
</dbReference>
<proteinExistence type="predicted"/>
<dbReference type="GO" id="GO:0046983">
    <property type="term" value="F:protein dimerization activity"/>
    <property type="evidence" value="ECO:0007669"/>
    <property type="project" value="InterPro"/>
</dbReference>
<gene>
    <name evidence="2" type="ORF">RirG_244210</name>
</gene>
<dbReference type="OrthoDB" id="2381924at2759"/>
<dbReference type="EMBL" id="JEMT01028907">
    <property type="protein sequence ID" value="EXX53408.1"/>
    <property type="molecule type" value="Genomic_DNA"/>
</dbReference>
<dbReference type="InterPro" id="IPR012337">
    <property type="entry name" value="RNaseH-like_sf"/>
</dbReference>